<evidence type="ECO:0000256" key="2">
    <source>
        <dbReference type="ARBA" id="ARBA00022448"/>
    </source>
</evidence>
<dbReference type="GO" id="GO:0022857">
    <property type="term" value="F:transmembrane transporter activity"/>
    <property type="evidence" value="ECO:0007669"/>
    <property type="project" value="InterPro"/>
</dbReference>
<organism evidence="9 10">
    <name type="scientific">Actinocatenispora comari</name>
    <dbReference type="NCBI Taxonomy" id="2807577"/>
    <lineage>
        <taxon>Bacteria</taxon>
        <taxon>Bacillati</taxon>
        <taxon>Actinomycetota</taxon>
        <taxon>Actinomycetes</taxon>
        <taxon>Micromonosporales</taxon>
        <taxon>Micromonosporaceae</taxon>
        <taxon>Actinocatenispora</taxon>
    </lineage>
</organism>
<dbReference type="PANTHER" id="PTHR42718:SF47">
    <property type="entry name" value="METHYL VIOLOGEN RESISTANCE PROTEIN SMVA"/>
    <property type="match status" value="1"/>
</dbReference>
<feature type="transmembrane region" description="Helical" evidence="7">
    <location>
        <begin position="262"/>
        <end position="287"/>
    </location>
</feature>
<evidence type="ECO:0000256" key="1">
    <source>
        <dbReference type="ARBA" id="ARBA00004651"/>
    </source>
</evidence>
<keyword evidence="3" id="KW-1003">Cell membrane</keyword>
<feature type="transmembrane region" description="Helical" evidence="7">
    <location>
        <begin position="51"/>
        <end position="68"/>
    </location>
</feature>
<feature type="transmembrane region" description="Helical" evidence="7">
    <location>
        <begin position="398"/>
        <end position="416"/>
    </location>
</feature>
<dbReference type="GO" id="GO:0005886">
    <property type="term" value="C:plasma membrane"/>
    <property type="evidence" value="ECO:0007669"/>
    <property type="project" value="UniProtKB-SubCell"/>
</dbReference>
<feature type="transmembrane region" description="Helical" evidence="7">
    <location>
        <begin position="293"/>
        <end position="316"/>
    </location>
</feature>
<dbReference type="Gene3D" id="1.20.1250.20">
    <property type="entry name" value="MFS general substrate transporter like domains"/>
    <property type="match status" value="1"/>
</dbReference>
<evidence type="ECO:0000256" key="7">
    <source>
        <dbReference type="SAM" id="Phobius"/>
    </source>
</evidence>
<evidence type="ECO:0000313" key="9">
    <source>
        <dbReference type="EMBL" id="GIL31802.1"/>
    </source>
</evidence>
<dbReference type="RefSeq" id="WP_207129363.1">
    <property type="nucleotide sequence ID" value="NZ_BOPO01000150.1"/>
</dbReference>
<accession>A0A8J4ALT6</accession>
<proteinExistence type="predicted"/>
<feature type="transmembrane region" description="Helical" evidence="7">
    <location>
        <begin position="161"/>
        <end position="183"/>
    </location>
</feature>
<keyword evidence="2" id="KW-0813">Transport</keyword>
<evidence type="ECO:0000259" key="8">
    <source>
        <dbReference type="PROSITE" id="PS50850"/>
    </source>
</evidence>
<feature type="transmembrane region" description="Helical" evidence="7">
    <location>
        <begin position="134"/>
        <end position="155"/>
    </location>
</feature>
<evidence type="ECO:0000256" key="4">
    <source>
        <dbReference type="ARBA" id="ARBA00022692"/>
    </source>
</evidence>
<keyword evidence="6 7" id="KW-0472">Membrane</keyword>
<dbReference type="AlphaFoldDB" id="A0A8J4ALT6"/>
<gene>
    <name evidence="9" type="primary">smvA</name>
    <name evidence="9" type="ORF">NUM_70560</name>
</gene>
<name>A0A8J4ALT6_9ACTN</name>
<keyword evidence="5 7" id="KW-1133">Transmembrane helix</keyword>
<dbReference type="CDD" id="cd17321">
    <property type="entry name" value="MFS_MMR_MDR_like"/>
    <property type="match status" value="1"/>
</dbReference>
<keyword evidence="10" id="KW-1185">Reference proteome</keyword>
<dbReference type="Proteomes" id="UP000614996">
    <property type="component" value="Unassembled WGS sequence"/>
</dbReference>
<comment type="caution">
    <text evidence="9">The sequence shown here is derived from an EMBL/GenBank/DDBJ whole genome shotgun (WGS) entry which is preliminary data.</text>
</comment>
<feature type="transmembrane region" description="Helical" evidence="7">
    <location>
        <begin position="75"/>
        <end position="94"/>
    </location>
</feature>
<dbReference type="Pfam" id="PF07690">
    <property type="entry name" value="MFS_1"/>
    <property type="match status" value="1"/>
</dbReference>
<feature type="transmembrane region" description="Helical" evidence="7">
    <location>
        <begin position="7"/>
        <end position="31"/>
    </location>
</feature>
<feature type="transmembrane region" description="Helical" evidence="7">
    <location>
        <begin position="100"/>
        <end position="122"/>
    </location>
</feature>
<feature type="transmembrane region" description="Helical" evidence="7">
    <location>
        <begin position="328"/>
        <end position="349"/>
    </location>
</feature>
<protein>
    <submittedName>
        <fullName evidence="9">MFS transporter</fullName>
    </submittedName>
</protein>
<dbReference type="PROSITE" id="PS50850">
    <property type="entry name" value="MFS"/>
    <property type="match status" value="1"/>
</dbReference>
<dbReference type="EMBL" id="BOPO01000150">
    <property type="protein sequence ID" value="GIL31802.1"/>
    <property type="molecule type" value="Genomic_DNA"/>
</dbReference>
<comment type="subcellular location">
    <subcellularLocation>
        <location evidence="1">Cell membrane</location>
        <topology evidence="1">Multi-pass membrane protein</topology>
    </subcellularLocation>
</comment>
<evidence type="ECO:0000313" key="10">
    <source>
        <dbReference type="Proteomes" id="UP000614996"/>
    </source>
</evidence>
<dbReference type="SUPFAM" id="SSF103473">
    <property type="entry name" value="MFS general substrate transporter"/>
    <property type="match status" value="1"/>
</dbReference>
<feature type="transmembrane region" description="Helical" evidence="7">
    <location>
        <begin position="459"/>
        <end position="478"/>
    </location>
</feature>
<feature type="transmembrane region" description="Helical" evidence="7">
    <location>
        <begin position="223"/>
        <end position="241"/>
    </location>
</feature>
<reference evidence="10" key="1">
    <citation type="journal article" date="2021" name="Int. J. Syst. Evol. Microbiol.">
        <title>Actinocatenispora comari sp. nov., an endophytic actinomycete isolated from aerial parts of Comarum salesowianum.</title>
        <authorList>
            <person name="Oyunbileg N."/>
            <person name="Iizaka Y."/>
            <person name="Hamada M."/>
            <person name="Davaapurev B.O."/>
            <person name="Fukumoto A."/>
            <person name="Tsetseg B."/>
            <person name="Kato F."/>
            <person name="Tamura T."/>
            <person name="Batkhuu J."/>
            <person name="Anzai Y."/>
        </authorList>
    </citation>
    <scope>NUCLEOTIDE SEQUENCE [LARGE SCALE GENOMIC DNA]</scope>
    <source>
        <strain evidence="10">NUM-2625</strain>
    </source>
</reference>
<feature type="transmembrane region" description="Helical" evidence="7">
    <location>
        <begin position="355"/>
        <end position="378"/>
    </location>
</feature>
<dbReference type="PANTHER" id="PTHR42718">
    <property type="entry name" value="MAJOR FACILITATOR SUPERFAMILY MULTIDRUG TRANSPORTER MFSC"/>
    <property type="match status" value="1"/>
</dbReference>
<evidence type="ECO:0000256" key="6">
    <source>
        <dbReference type="ARBA" id="ARBA00023136"/>
    </source>
</evidence>
<dbReference type="InterPro" id="IPR020846">
    <property type="entry name" value="MFS_dom"/>
</dbReference>
<dbReference type="InterPro" id="IPR036259">
    <property type="entry name" value="MFS_trans_sf"/>
</dbReference>
<evidence type="ECO:0000256" key="5">
    <source>
        <dbReference type="ARBA" id="ARBA00022989"/>
    </source>
</evidence>
<dbReference type="InterPro" id="IPR011701">
    <property type="entry name" value="MFS"/>
</dbReference>
<evidence type="ECO:0000256" key="3">
    <source>
        <dbReference type="ARBA" id="ARBA00022475"/>
    </source>
</evidence>
<keyword evidence="4 7" id="KW-0812">Transmembrane</keyword>
<sequence length="491" mass="49408">MRVDRAWLGLAVLMLPTTFVAMDLTALFLALPRLAADLGASSVQQLWISDAYGFLVAGLVITMGTLGDRIGRRRLLTIGAAAFAVLSVVGAFSTDPTMLIVVRALLGAAGATLAPSTLALISNMFPDPGHRGRAVSLWATGQFAGGAFGPVLAGLLLQHFWWGSVFLVAAPAMALVAIAGPVLLPEYRGERAGRLDPASVALSLVAVLCLVYGIKQLTLADSLPAPALALLVGAVVGALFVRRQLRLATPLLDLRLLRNAPLTAVIVGLLFAGVAMAGTGLLVTQYLQGVLGFSPAAAAVLCAPMGIGCAVGTMAAPTLTRRLPKPTAIAAGLAVSALGSLLLVGAHGVAALPLVLVGTAVLGVGTGPLFALGTGLVLGSVPPARAGSAASMSETANYLGGSLGVALLGVLAAVVYQRGTGGRSDSLADALAAGHRPPADPAAVPLDAARAAFTDSMHVTAAVAAALFAALAVLVLVLRPAHRPAREPART</sequence>
<feature type="transmembrane region" description="Helical" evidence="7">
    <location>
        <begin position="195"/>
        <end position="217"/>
    </location>
</feature>
<feature type="domain" description="Major facilitator superfamily (MFS) profile" evidence="8">
    <location>
        <begin position="9"/>
        <end position="483"/>
    </location>
</feature>